<keyword evidence="15" id="KW-1185">Reference proteome</keyword>
<evidence type="ECO:0000256" key="6">
    <source>
        <dbReference type="ARBA" id="ARBA00022692"/>
    </source>
</evidence>
<keyword evidence="6 11" id="KW-0812">Transmembrane</keyword>
<dbReference type="InterPro" id="IPR036097">
    <property type="entry name" value="HisK_dim/P_sf"/>
</dbReference>
<dbReference type="EMBL" id="RZIJ01000014">
    <property type="protein sequence ID" value="RUQ68473.1"/>
    <property type="molecule type" value="Genomic_DNA"/>
</dbReference>
<keyword evidence="4" id="KW-0597">Phosphoprotein</keyword>
<dbReference type="Proteomes" id="UP000280346">
    <property type="component" value="Unassembled WGS sequence"/>
</dbReference>
<evidence type="ECO:0000256" key="8">
    <source>
        <dbReference type="ARBA" id="ARBA00022989"/>
    </source>
</evidence>
<dbReference type="Gene3D" id="1.10.287.130">
    <property type="match status" value="1"/>
</dbReference>
<dbReference type="OrthoDB" id="8673316at2"/>
<evidence type="ECO:0000256" key="3">
    <source>
        <dbReference type="ARBA" id="ARBA00012438"/>
    </source>
</evidence>
<feature type="domain" description="Histidine kinase" evidence="12">
    <location>
        <begin position="264"/>
        <end position="480"/>
    </location>
</feature>
<dbReference type="InterPro" id="IPR003594">
    <property type="entry name" value="HATPase_dom"/>
</dbReference>
<feature type="domain" description="HAMP" evidence="13">
    <location>
        <begin position="205"/>
        <end position="256"/>
    </location>
</feature>
<dbReference type="Pfam" id="PF13531">
    <property type="entry name" value="SBP_bac_11"/>
    <property type="match status" value="1"/>
</dbReference>
<dbReference type="InterPro" id="IPR013727">
    <property type="entry name" value="2CSK_N"/>
</dbReference>
<feature type="transmembrane region" description="Helical" evidence="11">
    <location>
        <begin position="181"/>
        <end position="204"/>
    </location>
</feature>
<comment type="subcellular location">
    <subcellularLocation>
        <location evidence="2">Membrane</location>
    </subcellularLocation>
</comment>
<evidence type="ECO:0000256" key="9">
    <source>
        <dbReference type="ARBA" id="ARBA00023012"/>
    </source>
</evidence>
<evidence type="ECO:0000313" key="15">
    <source>
        <dbReference type="Proteomes" id="UP000280346"/>
    </source>
</evidence>
<dbReference type="InterPro" id="IPR003660">
    <property type="entry name" value="HAMP_dom"/>
</dbReference>
<dbReference type="InterPro" id="IPR050428">
    <property type="entry name" value="TCS_sensor_his_kinase"/>
</dbReference>
<dbReference type="PANTHER" id="PTHR45436">
    <property type="entry name" value="SENSOR HISTIDINE KINASE YKOH"/>
    <property type="match status" value="1"/>
</dbReference>
<comment type="catalytic activity">
    <reaction evidence="1">
        <text>ATP + protein L-histidine = ADP + protein N-phospho-L-histidine.</text>
        <dbReference type="EC" id="2.7.13.3"/>
    </reaction>
</comment>
<evidence type="ECO:0000259" key="13">
    <source>
        <dbReference type="PROSITE" id="PS50885"/>
    </source>
</evidence>
<evidence type="ECO:0000256" key="5">
    <source>
        <dbReference type="ARBA" id="ARBA00022679"/>
    </source>
</evidence>
<dbReference type="SUPFAM" id="SSF47384">
    <property type="entry name" value="Homodimeric domain of signal transducing histidine kinase"/>
    <property type="match status" value="1"/>
</dbReference>
<dbReference type="CDD" id="cd00082">
    <property type="entry name" value="HisKA"/>
    <property type="match status" value="1"/>
</dbReference>
<evidence type="ECO:0000256" key="4">
    <source>
        <dbReference type="ARBA" id="ARBA00022553"/>
    </source>
</evidence>
<dbReference type="SMART" id="SM00387">
    <property type="entry name" value="HATPase_c"/>
    <property type="match status" value="1"/>
</dbReference>
<dbReference type="Pfam" id="PF08521">
    <property type="entry name" value="2CSK_N"/>
    <property type="match status" value="1"/>
</dbReference>
<dbReference type="SUPFAM" id="SSF53850">
    <property type="entry name" value="Periplasmic binding protein-like II"/>
    <property type="match status" value="1"/>
</dbReference>
<reference evidence="14 15" key="1">
    <citation type="submission" date="2018-12" db="EMBL/GenBank/DDBJ databases">
        <authorList>
            <person name="Yang Y."/>
        </authorList>
    </citation>
    <scope>NUCLEOTIDE SEQUENCE [LARGE SCALE GENOMIC DNA]</scope>
    <source>
        <strain evidence="14 15">GSF71</strain>
    </source>
</reference>
<dbReference type="GO" id="GO:0005886">
    <property type="term" value="C:plasma membrane"/>
    <property type="evidence" value="ECO:0007669"/>
    <property type="project" value="TreeGrafter"/>
</dbReference>
<dbReference type="PRINTS" id="PR00344">
    <property type="entry name" value="BCTRLSENSOR"/>
</dbReference>
<protein>
    <recommendedName>
        <fullName evidence="3">histidine kinase</fullName>
        <ecNumber evidence="3">2.7.13.3</ecNumber>
    </recommendedName>
</protein>
<dbReference type="Gene3D" id="3.40.190.10">
    <property type="entry name" value="Periplasmic binding protein-like II"/>
    <property type="match status" value="2"/>
</dbReference>
<dbReference type="Gene3D" id="3.30.565.10">
    <property type="entry name" value="Histidine kinase-like ATPase, C-terminal domain"/>
    <property type="match status" value="1"/>
</dbReference>
<feature type="transmembrane region" description="Helical" evidence="11">
    <location>
        <begin position="20"/>
        <end position="41"/>
    </location>
</feature>
<keyword evidence="7" id="KW-0418">Kinase</keyword>
<evidence type="ECO:0000259" key="12">
    <source>
        <dbReference type="PROSITE" id="PS50109"/>
    </source>
</evidence>
<name>A0A3S0WTR1_9PROT</name>
<keyword evidence="10 11" id="KW-0472">Membrane</keyword>
<sequence>MWPTSARPIEGYSLRRRLFVRLFGVLAALTGGLFLFVDAYAQRAADAAFDRLLLASALAIADTVRVQDGRVLVDLPYSSLSILAQGGRDRLFYRITAPDGTPITGYDDLPVTGKAGGKADQGEDQGAGQGAVPGFRNAIYRNEPVRVATLGRFVAQPGSAGWVTIAVAQTREERHALARDILANAFLPIAFAMLAGAGLIWIGVRQALAPLGSLERIIRERRAHDLSPIAMPPPQEVSQLVHAINQLMERLKANLDTMQTFLADAAHQIRTPLASLRLQAELAAEEEDPAALRRIAQRVHRNAVDASQLTSQLLNHAMVMHRSEALKPEPVDLGALLQQVIQRAEAVAGETPIRLEIDHALEPAVVPGDAISLREALTNLIDNAVKYAGAAGAIDVSLTRRPGDRGLRLDVADHGPGVPDAEKRGVLARFGRGSSASGVAGSGLGLAIVHSVTEAHGAALALLDRPGGGLIARIDFPPSSFGKEASDALAGPLSGSPLGGSPLSGSPLSGSLGGGRTLPLAIALLVLVWPLFWSPWASAAQTITYSAPGTEGDRLRIHAATDREAMEPLVLDFQRLHPDVTVEYVEMGTAELYTHAVNGDAQPMSGGGDGRPDLLISSAADLQVKLVNDGHTQPHTPAGEELVPAWANWRNEAFGFTFEPAVIAYDRNRLSEDEVPRTRDALIRLLREDPARYDRRIATYDVTSSGIGHLLAAHDAHLFSQFWQLVAMMGSVQVRLACCTADILDMVERGEVLIGYNVLGSYARARAAAGAPIGIVMPEDYTLVISRVAVIPKSASRPQMAGRFIDYLLSTRGQQAVAARFALQAIPSSVEREANPPTLRSASMAAPLQPIALSPALLVFLDPLKRERFLQQWRSAIQLP</sequence>
<evidence type="ECO:0000256" key="1">
    <source>
        <dbReference type="ARBA" id="ARBA00000085"/>
    </source>
</evidence>
<organism evidence="14 15">
    <name type="scientific">Azospirillum doebereinerae</name>
    <dbReference type="NCBI Taxonomy" id="92933"/>
    <lineage>
        <taxon>Bacteria</taxon>
        <taxon>Pseudomonadati</taxon>
        <taxon>Pseudomonadota</taxon>
        <taxon>Alphaproteobacteria</taxon>
        <taxon>Rhodospirillales</taxon>
        <taxon>Azospirillaceae</taxon>
        <taxon>Azospirillum</taxon>
    </lineage>
</organism>
<dbReference type="SUPFAM" id="SSF55874">
    <property type="entry name" value="ATPase domain of HSP90 chaperone/DNA topoisomerase II/histidine kinase"/>
    <property type="match status" value="1"/>
</dbReference>
<evidence type="ECO:0000256" key="2">
    <source>
        <dbReference type="ARBA" id="ARBA00004370"/>
    </source>
</evidence>
<dbReference type="InterPro" id="IPR005467">
    <property type="entry name" value="His_kinase_dom"/>
</dbReference>
<comment type="caution">
    <text evidence="14">The sequence shown here is derived from an EMBL/GenBank/DDBJ whole genome shotgun (WGS) entry which is preliminary data.</text>
</comment>
<accession>A0A3S0WTR1</accession>
<evidence type="ECO:0000256" key="7">
    <source>
        <dbReference type="ARBA" id="ARBA00022777"/>
    </source>
</evidence>
<dbReference type="Pfam" id="PF02518">
    <property type="entry name" value="HATPase_c"/>
    <property type="match status" value="1"/>
</dbReference>
<dbReference type="EC" id="2.7.13.3" evidence="3"/>
<dbReference type="RefSeq" id="WP_127000269.1">
    <property type="nucleotide sequence ID" value="NZ_JBNPXW010000009.1"/>
</dbReference>
<dbReference type="PROSITE" id="PS50109">
    <property type="entry name" value="HIS_KIN"/>
    <property type="match status" value="1"/>
</dbReference>
<keyword evidence="8 11" id="KW-1133">Transmembrane helix</keyword>
<dbReference type="InterPro" id="IPR003661">
    <property type="entry name" value="HisK_dim/P_dom"/>
</dbReference>
<gene>
    <name evidence="14" type="ORF">EJ913_17750</name>
</gene>
<dbReference type="InterPro" id="IPR036890">
    <property type="entry name" value="HATPase_C_sf"/>
</dbReference>
<evidence type="ECO:0000256" key="11">
    <source>
        <dbReference type="SAM" id="Phobius"/>
    </source>
</evidence>
<dbReference type="PROSITE" id="PS50885">
    <property type="entry name" value="HAMP"/>
    <property type="match status" value="1"/>
</dbReference>
<evidence type="ECO:0000313" key="14">
    <source>
        <dbReference type="EMBL" id="RUQ68473.1"/>
    </source>
</evidence>
<proteinExistence type="predicted"/>
<dbReference type="AlphaFoldDB" id="A0A3S0WTR1"/>
<dbReference type="SMART" id="SM00388">
    <property type="entry name" value="HisKA"/>
    <property type="match status" value="1"/>
</dbReference>
<dbReference type="GO" id="GO:0000155">
    <property type="term" value="F:phosphorelay sensor kinase activity"/>
    <property type="evidence" value="ECO:0007669"/>
    <property type="project" value="InterPro"/>
</dbReference>
<keyword evidence="9" id="KW-0902">Two-component regulatory system</keyword>
<dbReference type="CDD" id="cd00075">
    <property type="entry name" value="HATPase"/>
    <property type="match status" value="1"/>
</dbReference>
<dbReference type="PANTHER" id="PTHR45436:SF1">
    <property type="entry name" value="SENSOR PROTEIN QSEC"/>
    <property type="match status" value="1"/>
</dbReference>
<dbReference type="Pfam" id="PF00512">
    <property type="entry name" value="HisKA"/>
    <property type="match status" value="1"/>
</dbReference>
<keyword evidence="5" id="KW-0808">Transferase</keyword>
<evidence type="ECO:0000256" key="10">
    <source>
        <dbReference type="ARBA" id="ARBA00023136"/>
    </source>
</evidence>
<dbReference type="InterPro" id="IPR004358">
    <property type="entry name" value="Sig_transdc_His_kin-like_C"/>
</dbReference>